<keyword evidence="8" id="KW-0106">Calcium</keyword>
<evidence type="ECO:0000256" key="9">
    <source>
        <dbReference type="ARBA" id="ARBA00022882"/>
    </source>
</evidence>
<dbReference type="InterPro" id="IPR027359">
    <property type="entry name" value="Volt_channel_dom_sf"/>
</dbReference>
<comment type="caution">
    <text evidence="21">The sequence shown here is derived from an EMBL/GenBank/DDBJ whole genome shotgun (WGS) entry which is preliminary data.</text>
</comment>
<feature type="transmembrane region" description="Helical" evidence="19">
    <location>
        <begin position="1469"/>
        <end position="1488"/>
    </location>
</feature>
<organism evidence="21 22">
    <name type="scientific">Colletotrichum salicis</name>
    <dbReference type="NCBI Taxonomy" id="1209931"/>
    <lineage>
        <taxon>Eukaryota</taxon>
        <taxon>Fungi</taxon>
        <taxon>Dikarya</taxon>
        <taxon>Ascomycota</taxon>
        <taxon>Pezizomycotina</taxon>
        <taxon>Sordariomycetes</taxon>
        <taxon>Hypocreomycetidae</taxon>
        <taxon>Glomerellales</taxon>
        <taxon>Glomerellaceae</taxon>
        <taxon>Colletotrichum</taxon>
        <taxon>Colletotrichum acutatum species complex</taxon>
    </lineage>
</organism>
<evidence type="ECO:0000256" key="13">
    <source>
        <dbReference type="ARBA" id="ARBA00023180"/>
    </source>
</evidence>
<gene>
    <name evidence="21" type="ORF">CSAL01_01230</name>
</gene>
<feature type="transmembrane region" description="Helical" evidence="19">
    <location>
        <begin position="1367"/>
        <end position="1388"/>
    </location>
</feature>
<keyword evidence="7 19" id="KW-0812">Transmembrane</keyword>
<dbReference type="InterPro" id="IPR005821">
    <property type="entry name" value="Ion_trans_dom"/>
</dbReference>
<evidence type="ECO:0000313" key="22">
    <source>
        <dbReference type="Proteomes" id="UP000070121"/>
    </source>
</evidence>
<dbReference type="InterPro" id="IPR050599">
    <property type="entry name" value="VDCC_alpha-1_subunit"/>
</dbReference>
<dbReference type="FunFam" id="1.10.287.70:FF:000118">
    <property type="entry name" value="Calcium channel subunit Cch1"/>
    <property type="match status" value="1"/>
</dbReference>
<accession>A0A135UQI9</accession>
<feature type="region of interest" description="Disordered" evidence="18">
    <location>
        <begin position="2151"/>
        <end position="2227"/>
    </location>
</feature>
<feature type="domain" description="EF-hand" evidence="20">
    <location>
        <begin position="1921"/>
        <end position="1956"/>
    </location>
</feature>
<dbReference type="GO" id="GO:0008331">
    <property type="term" value="F:high voltage-gated calcium channel activity"/>
    <property type="evidence" value="ECO:0007669"/>
    <property type="project" value="TreeGrafter"/>
</dbReference>
<proteinExistence type="inferred from homology"/>
<evidence type="ECO:0000256" key="15">
    <source>
        <dbReference type="ARBA" id="ARBA00057587"/>
    </source>
</evidence>
<feature type="transmembrane region" description="Helical" evidence="19">
    <location>
        <begin position="517"/>
        <end position="544"/>
    </location>
</feature>
<dbReference type="GO" id="GO:0005891">
    <property type="term" value="C:voltage-gated calcium channel complex"/>
    <property type="evidence" value="ECO:0007669"/>
    <property type="project" value="TreeGrafter"/>
</dbReference>
<feature type="transmembrane region" description="Helical" evidence="19">
    <location>
        <begin position="829"/>
        <end position="855"/>
    </location>
</feature>
<feature type="transmembrane region" description="Helical" evidence="19">
    <location>
        <begin position="963"/>
        <end position="980"/>
    </location>
</feature>
<feature type="transmembrane region" description="Helical" evidence="19">
    <location>
        <begin position="1409"/>
        <end position="1427"/>
    </location>
</feature>
<feature type="region of interest" description="Disordered" evidence="18">
    <location>
        <begin position="385"/>
        <end position="409"/>
    </location>
</feature>
<feature type="region of interest" description="Disordered" evidence="18">
    <location>
        <begin position="244"/>
        <end position="282"/>
    </location>
</feature>
<feature type="compositionally biased region" description="Polar residues" evidence="18">
    <location>
        <begin position="2202"/>
        <end position="2227"/>
    </location>
</feature>
<dbReference type="FunFam" id="1.20.120.350:FF:000098">
    <property type="entry name" value="Calcium channel subunit Cch1"/>
    <property type="match status" value="1"/>
</dbReference>
<keyword evidence="2" id="KW-0813">Transport</keyword>
<keyword evidence="9" id="KW-0851">Voltage-gated channel</keyword>
<feature type="transmembrane region" description="Helical" evidence="19">
    <location>
        <begin position="1877"/>
        <end position="1902"/>
    </location>
</feature>
<feature type="compositionally biased region" description="Polar residues" evidence="18">
    <location>
        <begin position="2182"/>
        <end position="2194"/>
    </location>
</feature>
<feature type="region of interest" description="Disordered" evidence="18">
    <location>
        <begin position="294"/>
        <end position="363"/>
    </location>
</feature>
<feature type="transmembrane region" description="Helical" evidence="19">
    <location>
        <begin position="1783"/>
        <end position="1808"/>
    </location>
</feature>
<feature type="compositionally biased region" description="Polar residues" evidence="18">
    <location>
        <begin position="192"/>
        <end position="210"/>
    </location>
</feature>
<dbReference type="InterPro" id="IPR002048">
    <property type="entry name" value="EF_hand_dom"/>
</dbReference>
<keyword evidence="12 19" id="KW-0472">Membrane</keyword>
<keyword evidence="3" id="KW-1003">Cell membrane</keyword>
<feature type="transmembrane region" description="Helical" evidence="19">
    <location>
        <begin position="1025"/>
        <end position="1044"/>
    </location>
</feature>
<sequence length="2257" mass="254219">MCLSQPMPLVSFTPSPRRGLQYEETVASIGIIPSLFSSLVQRPRTTGRNRKRIAPPTTETQSPHYQIGGVRKHDTKPSLQAPKFRLCDRRSGCCLPGAIHIPTQRGYETFENHDSIRLDPIHGRKNCRARRSSVLRHLFVNHLAHFIDRTKSSDPGANRSHLLSMQSNNPYSYEMSSRQDESLGSGREGLQADSQAESQRGRQGQPQMSANGLGLSTYWEQPYAQSNSSGGPDSPIDASALQFALPPDINQPPPFPRLNSPSLDSLDRPSPYFDEATNPDYYEDRVPLTSRAQPISGSLSANMGDAQPRDSFQTVSDIDNAPPRARDARSLGYDLEPGGRRPSYGATLSPGGEQRRSRSPSTTGALLKAGSIMRAMSQRVVNISGEGELVDHRTSRSRSPSPAPDRRQQLHNSAQMFTDTSYQSQVPEKGPEAENVFADPPPPMQQRIPMQNPLKGKSLGIFPPTHPIRTKLCDLLVHPFTEPFILILIVLQATLLTVESAPDVFTNPRPAAWGVTWIDWAILVLFIIFTLELIARILVSGFLLNASEYSTIDRQKGVRAAVVDQYRNLFQPQRQKSVKGPRQQIHLGPSAFQRSFTIMQGQTLPQTVEEQQRYQLARRAFLRHSFNRLDFLAVVAYWISFALRITGVESEKHLYVFRMISCLRILRLLALTNGTAIILRSLKKAAPLLVRVAFLISFFWVLFAIIGVQSFKASLSRQCVWLDPTDPTNKEKSFTNDMQFCGGFLNNVTGESMPWVMMQNDGDLENFRNGSKAGKGFLCPRGSICLQQDNPYNGTVSFDNIAQSLEMVFVIISSNTFSDVMYYTTNSDYLPAALFFGAGIMILMLWLVNLLIAVITSSFQVIREESRASAFTAPEEPPAPEPMDEPTQKVPVLQRIYDKTFLLWIAVIAFGLMAQCFRSSKMSPERGRFINSVEVAVTILLDIEIIIRCAAGWRSFYKSKRNLIDAGLAIITTIILIPPIRNSGETYAWLTVFQIVRVYRLVLAVPMTRKLIVMVLGNSNGIANLMLFVFLITFLMAILAAQLFRGEIPSHSDSGDLNEVSFFTVYNSFLGMYQVLSSENWTSMLYNVTSYLNEHDTGWIGAVFLIGWFILSFLILVNMFIAVIQENFDVSEDEKRLEQVKAFLQRKELGKSAGNLTLSNIFTFGKARRRKDPLDYGPAMMEMLLKDAVVHEFLDDAAEVPQDTPNEERSPTRAQTHHVGEVRPGFLSSMWGKFKSSFSSKDPNPFYSNLRFDGPNDTLDPRQMARQAVSATSARKKAQRDYLARHPNYNNSLFIFTPNNPIRRFCQRIVGPGRGNERFEGVEPNKIAWYTSSAFIYACIVAMVVIACVTTPLYQKQYQAEHPEFSITFWYVWTDLAFATVFSIEAVIKVVADGFFFTPNAYYRSSWGFIDGIVLITLLINVGTLLANDGAVSRAIGAFKALRALRLLNVSDSARDTFHSLIVVGGWKILSAAFVSISLLIPFAIYGLNIFNGQMVKCNDGDDSIMLISDCFGEFNNTPFNDDWPMLAPRVPSNDYFSFDDFAASLFVLFQIVSQEGWTDVMFAAQAVTGLGNQPKDLNRQGNAMFFVVFNLLATVFVLTLFISVFMRNYTEQTGVAFLTAEQRSWLELRKLLRQISPSKSSYNESEKTWKKWCHKRAIEKRGKWYTAVTYVLICHLLLLLLEYHGEPQWWTDSRDGLFLAFTLVYMANIAIRIIGLGWARFRRSSWDLYSLAVVTGAFVSTSVLIISRNSDTYVQLHKFFLVAILLLLIPRNDALDQLFKTAAASLTTIGNLLATWLVFFLVFAIALTQAFSLTRFGENEEANINFRSVPNALILLFRMSCGEGWNQVMEDYATIEPPLCVDNADFFDSDCGSKPWARFLFVAWNILSMYIFVNLFVSLIYESFSYVYQRSSGLAAVDRDEIRRFKEAWRSVDPAGTGFISKDAFPRLLGELSGVFEMRIYDADDSVRQILEDVRNDAATSGARHMSIASASNYSAGVDIHRLNERLAQIDVVKVRERRRRFNIFFEEVMVSADPDKGISFTSVLMILAHYNIINDSKSLKLEEFLRRRARLQRVEEEVRRRVVLGFFDTLYWTRKFKKYIDMRKSARMTAIPQLDIPHILVDDDNTRHKSSPVAGTGQTRSALLTVEDAHKSAHNSWSGPGPTDTPDGDYQHPLSFPRSGPTTPSHQSTHSAFSFELQEGGQTSAQSSRRGSAVTPQSPVSPAQVSNMLDDSIWLESIRRTATVRKSVRKSDWSR</sequence>
<feature type="transmembrane region" description="Helical" evidence="19">
    <location>
        <begin position="1099"/>
        <end position="1124"/>
    </location>
</feature>
<feature type="transmembrane region" description="Helical" evidence="19">
    <location>
        <begin position="1753"/>
        <end position="1771"/>
    </location>
</feature>
<dbReference type="PROSITE" id="PS50222">
    <property type="entry name" value="EF_HAND_2"/>
    <property type="match status" value="1"/>
</dbReference>
<evidence type="ECO:0000256" key="8">
    <source>
        <dbReference type="ARBA" id="ARBA00022837"/>
    </source>
</evidence>
<feature type="transmembrane region" description="Helical" evidence="19">
    <location>
        <begin position="901"/>
        <end position="917"/>
    </location>
</feature>
<feature type="transmembrane region" description="Helical" evidence="19">
    <location>
        <begin position="929"/>
        <end position="951"/>
    </location>
</feature>
<evidence type="ECO:0000256" key="2">
    <source>
        <dbReference type="ARBA" id="ARBA00022448"/>
    </source>
</evidence>
<keyword evidence="22" id="KW-1185">Reference proteome</keyword>
<keyword evidence="13" id="KW-0325">Glycoprotein</keyword>
<evidence type="ECO:0000256" key="10">
    <source>
        <dbReference type="ARBA" id="ARBA00022989"/>
    </source>
</evidence>
<feature type="transmembrane region" description="Helical" evidence="19">
    <location>
        <begin position="688"/>
        <end position="708"/>
    </location>
</feature>
<feature type="transmembrane region" description="Helical" evidence="19">
    <location>
        <begin position="1584"/>
        <end position="1606"/>
    </location>
</feature>
<evidence type="ECO:0000256" key="12">
    <source>
        <dbReference type="ARBA" id="ARBA00023136"/>
    </source>
</evidence>
<dbReference type="SUPFAM" id="SSF81324">
    <property type="entry name" value="Voltage-gated potassium channels"/>
    <property type="match status" value="4"/>
</dbReference>
<evidence type="ECO:0000256" key="1">
    <source>
        <dbReference type="ARBA" id="ARBA00004651"/>
    </source>
</evidence>
<evidence type="ECO:0000313" key="21">
    <source>
        <dbReference type="EMBL" id="KXH62664.1"/>
    </source>
</evidence>
<dbReference type="Gene3D" id="1.10.287.70">
    <property type="match status" value="4"/>
</dbReference>
<feature type="transmembrane region" description="Helical" evidence="19">
    <location>
        <begin position="1665"/>
        <end position="1686"/>
    </location>
</feature>
<feature type="region of interest" description="Disordered" evidence="18">
    <location>
        <begin position="149"/>
        <end position="213"/>
    </location>
</feature>
<keyword evidence="6" id="KW-0107">Calcium channel</keyword>
<evidence type="ECO:0000256" key="14">
    <source>
        <dbReference type="ARBA" id="ARBA00023303"/>
    </source>
</evidence>
<dbReference type="FunFam" id="1.20.120.350:FF:000079">
    <property type="entry name" value="Calcium channel subunit Cch1"/>
    <property type="match status" value="1"/>
</dbReference>
<comment type="similarity">
    <text evidence="16">Belongs to the calcium channel alpha-1 subunit (TC 1.A.1.11) family.</text>
</comment>
<evidence type="ECO:0000256" key="4">
    <source>
        <dbReference type="ARBA" id="ARBA00022553"/>
    </source>
</evidence>
<dbReference type="Pfam" id="PF00520">
    <property type="entry name" value="Ion_trans"/>
    <property type="match status" value="4"/>
</dbReference>
<evidence type="ECO:0000256" key="17">
    <source>
        <dbReference type="ARBA" id="ARBA00067459"/>
    </source>
</evidence>
<evidence type="ECO:0000256" key="6">
    <source>
        <dbReference type="ARBA" id="ARBA00022673"/>
    </source>
</evidence>
<feature type="region of interest" description="Disordered" evidence="18">
    <location>
        <begin position="43"/>
        <end position="75"/>
    </location>
</feature>
<protein>
    <recommendedName>
        <fullName evidence="17">Calcium-channel protein CCH1</fullName>
    </recommendedName>
</protein>
<dbReference type="OrthoDB" id="416585at2759"/>
<dbReference type="STRING" id="1209931.A0A135UQI9"/>
<dbReference type="Gene3D" id="1.20.120.350">
    <property type="entry name" value="Voltage-gated potassium channels. Chain C"/>
    <property type="match status" value="5"/>
</dbReference>
<feature type="transmembrane region" description="Helical" evidence="19">
    <location>
        <begin position="626"/>
        <end position="643"/>
    </location>
</feature>
<feature type="transmembrane region" description="Helical" evidence="19">
    <location>
        <begin position="1698"/>
        <end position="1720"/>
    </location>
</feature>
<dbReference type="FunFam" id="1.20.120.350:FF:000063">
    <property type="entry name" value="Calcium channel subunit Cch1"/>
    <property type="match status" value="1"/>
</dbReference>
<name>A0A135UQI9_9PEZI</name>
<evidence type="ECO:0000256" key="5">
    <source>
        <dbReference type="ARBA" id="ARBA00022568"/>
    </source>
</evidence>
<evidence type="ECO:0000256" key="18">
    <source>
        <dbReference type="SAM" id="MobiDB-lite"/>
    </source>
</evidence>
<evidence type="ECO:0000256" key="7">
    <source>
        <dbReference type="ARBA" id="ARBA00022692"/>
    </source>
</evidence>
<keyword evidence="4" id="KW-0597">Phosphoprotein</keyword>
<feature type="compositionally biased region" description="Low complexity" evidence="18">
    <location>
        <begin position="257"/>
        <end position="271"/>
    </location>
</feature>
<evidence type="ECO:0000256" key="19">
    <source>
        <dbReference type="SAM" id="Phobius"/>
    </source>
</evidence>
<dbReference type="GO" id="GO:0005509">
    <property type="term" value="F:calcium ion binding"/>
    <property type="evidence" value="ECO:0007669"/>
    <property type="project" value="InterPro"/>
</dbReference>
<keyword evidence="5" id="KW-0109">Calcium transport</keyword>
<comment type="function">
    <text evidence="15">Voltage-gated, high-affinity calcium channel that functions together with MID1 to mediate calcium entry into cells. Required during conditions of environmental stress.</text>
</comment>
<evidence type="ECO:0000256" key="16">
    <source>
        <dbReference type="ARBA" id="ARBA00061395"/>
    </source>
</evidence>
<comment type="subcellular location">
    <subcellularLocation>
        <location evidence="1">Cell membrane</location>
        <topology evidence="1">Multi-pass membrane protein</topology>
    </subcellularLocation>
</comment>
<reference evidence="21 22" key="1">
    <citation type="submission" date="2014-02" db="EMBL/GenBank/DDBJ databases">
        <title>The genome sequence of Colletotrichum salicis CBS 607.94.</title>
        <authorList>
            <person name="Baroncelli R."/>
            <person name="Thon M.R."/>
        </authorList>
    </citation>
    <scope>NUCLEOTIDE SEQUENCE [LARGE SCALE GENOMIC DNA]</scope>
    <source>
        <strain evidence="21 22">CBS 607.94</strain>
    </source>
</reference>
<evidence type="ECO:0000259" key="20">
    <source>
        <dbReference type="PROSITE" id="PS50222"/>
    </source>
</evidence>
<feature type="transmembrane region" description="Helical" evidence="19">
    <location>
        <begin position="1334"/>
        <end position="1355"/>
    </location>
</feature>
<keyword evidence="14" id="KW-0407">Ion channel</keyword>
<dbReference type="EMBL" id="JFFI01001160">
    <property type="protein sequence ID" value="KXH62664.1"/>
    <property type="molecule type" value="Genomic_DNA"/>
</dbReference>
<dbReference type="Proteomes" id="UP000070121">
    <property type="component" value="Unassembled WGS sequence"/>
</dbReference>
<keyword evidence="11" id="KW-0406">Ion transport</keyword>
<evidence type="ECO:0000256" key="11">
    <source>
        <dbReference type="ARBA" id="ARBA00023065"/>
    </source>
</evidence>
<dbReference type="PANTHER" id="PTHR45628">
    <property type="entry name" value="VOLTAGE-DEPENDENT CALCIUM CHANNEL TYPE A SUBUNIT ALPHA-1"/>
    <property type="match status" value="1"/>
</dbReference>
<feature type="transmembrane region" description="Helical" evidence="19">
    <location>
        <begin position="655"/>
        <end position="679"/>
    </location>
</feature>
<dbReference type="PANTHER" id="PTHR45628:SF7">
    <property type="entry name" value="VOLTAGE-DEPENDENT CALCIUM CHANNEL TYPE A SUBUNIT ALPHA-1"/>
    <property type="match status" value="1"/>
</dbReference>
<feature type="transmembrane region" description="Helical" evidence="19">
    <location>
        <begin position="1727"/>
        <end position="1747"/>
    </location>
</feature>
<evidence type="ECO:0000256" key="3">
    <source>
        <dbReference type="ARBA" id="ARBA00022475"/>
    </source>
</evidence>
<feature type="compositionally biased region" description="Polar residues" evidence="18">
    <location>
        <begin position="161"/>
        <end position="176"/>
    </location>
</feature>
<dbReference type="FunFam" id="1.10.287.70:FF:000093">
    <property type="entry name" value="Calcium channel subunit Cch1"/>
    <property type="match status" value="1"/>
</dbReference>
<dbReference type="GO" id="GO:0098703">
    <property type="term" value="P:calcium ion import across plasma membrane"/>
    <property type="evidence" value="ECO:0007669"/>
    <property type="project" value="TreeGrafter"/>
</dbReference>
<keyword evidence="10 19" id="KW-1133">Transmembrane helix</keyword>